<gene>
    <name evidence="1" type="ORF">SAMN06264365_109169</name>
</gene>
<dbReference type="RefSeq" id="WP_239138477.1">
    <property type="nucleotide sequence ID" value="NZ_BOMU01000059.1"/>
</dbReference>
<keyword evidence="2" id="KW-1185">Reference proteome</keyword>
<evidence type="ECO:0000313" key="1">
    <source>
        <dbReference type="EMBL" id="SNS06505.1"/>
    </source>
</evidence>
<proteinExistence type="predicted"/>
<name>A0A239BEP6_9ACTN</name>
<protein>
    <submittedName>
        <fullName evidence="1">Uncharacterized protein</fullName>
    </submittedName>
</protein>
<organism evidence="1 2">
    <name type="scientific">Actinoplanes regularis</name>
    <dbReference type="NCBI Taxonomy" id="52697"/>
    <lineage>
        <taxon>Bacteria</taxon>
        <taxon>Bacillati</taxon>
        <taxon>Actinomycetota</taxon>
        <taxon>Actinomycetes</taxon>
        <taxon>Micromonosporales</taxon>
        <taxon>Micromonosporaceae</taxon>
        <taxon>Actinoplanes</taxon>
    </lineage>
</organism>
<accession>A0A239BEP6</accession>
<reference evidence="1 2" key="1">
    <citation type="submission" date="2017-06" db="EMBL/GenBank/DDBJ databases">
        <authorList>
            <person name="Kim H.J."/>
            <person name="Triplett B.A."/>
        </authorList>
    </citation>
    <scope>NUCLEOTIDE SEQUENCE [LARGE SCALE GENOMIC DNA]</scope>
    <source>
        <strain evidence="1 2">DSM 43151</strain>
    </source>
</reference>
<dbReference type="Proteomes" id="UP000198415">
    <property type="component" value="Unassembled WGS sequence"/>
</dbReference>
<dbReference type="AlphaFoldDB" id="A0A239BEP6"/>
<sequence length="306" mass="33589">MTLSDTTERRLPDWEFGGYPYGLMPLTLPEPGMRWLDGDLAGVLRQRALLSADAEVSADPEPDSIDQLLWFRWIIGNQAASALWQVLDDELGLVLSEALPTAARNAAALLDGYSALLIYAGVPTREAYARLIRPVMAMQHRSFSGRWAVDYVPVMAKLHALRGAYRGRTAPADVARVIEASRVNQRVHVAVAAKLVPSDDSLLRANDGLALGKTTRENVALYDAFYSTAREVTSRQRVVEQLLLRVRAIRRDLRVNGLYPTGSDSAHERPGKLWDATVAGIEARTGEVLEEAAHAAVAALRQPVTD</sequence>
<evidence type="ECO:0000313" key="2">
    <source>
        <dbReference type="Proteomes" id="UP000198415"/>
    </source>
</evidence>
<dbReference type="EMBL" id="FZNR01000009">
    <property type="protein sequence ID" value="SNS06505.1"/>
    <property type="molecule type" value="Genomic_DNA"/>
</dbReference>